<protein>
    <recommendedName>
        <fullName evidence="5">Apple domain-containing protein</fullName>
    </recommendedName>
</protein>
<keyword evidence="4" id="KW-1185">Reference proteome</keyword>
<keyword evidence="2" id="KW-0732">Signal</keyword>
<accession>A0A2K3E3Q2</accession>
<name>A0A2K3E3Q2_CHLRE</name>
<sequence length="401" mass="42470">MAPRALVCLGLLLGAVGYASALAGLKIDQYKDDATATATHAKWRTKTRQLLQTDEDSVCYEGCFDAPDAQTDPLPVFLVGTTDGSPMPLLTCYTAALEANLTYFAIVDVTDCFGGNEMVQGWAPDTCPLDCVPDGAQPAICGAINKASVFSMGLCQYLGAPCAPEEAPPPPPPLTFDYCYDGCYVAADLDSDELNTTTSVAACQVLNANGGSADLFGITNGTECLALYSPPAEKVDNLLCDLPCDEGTPCGADGYIAVYTMSACPSPPPPPPSPFPPPPPVPPVASPPPPRPDTAISPPPPTIEELNPPPFEESSPPPPAGPVFRCKEGIALWGVFLPNTPVKLNPTKSQAENQAHCEELCADNDACQGYYYKTTQWCFQMKEVYSFGKEYSTAIIACKKF</sequence>
<evidence type="ECO:0000256" key="2">
    <source>
        <dbReference type="SAM" id="SignalP"/>
    </source>
</evidence>
<feature type="signal peptide" evidence="2">
    <location>
        <begin position="1"/>
        <end position="21"/>
    </location>
</feature>
<evidence type="ECO:0008006" key="5">
    <source>
        <dbReference type="Google" id="ProtNLM"/>
    </source>
</evidence>
<feature type="region of interest" description="Disordered" evidence="1">
    <location>
        <begin position="266"/>
        <end position="319"/>
    </location>
</feature>
<dbReference type="EMBL" id="CM008963">
    <property type="protein sequence ID" value="PNW87424.1"/>
    <property type="molecule type" value="Genomic_DNA"/>
</dbReference>
<dbReference type="AlphaFoldDB" id="A0A2K3E3Q2"/>
<evidence type="ECO:0000313" key="4">
    <source>
        <dbReference type="Proteomes" id="UP000006906"/>
    </source>
</evidence>
<reference evidence="3 4" key="1">
    <citation type="journal article" date="2007" name="Science">
        <title>The Chlamydomonas genome reveals the evolution of key animal and plant functions.</title>
        <authorList>
            <person name="Merchant S.S."/>
            <person name="Prochnik S.E."/>
            <person name="Vallon O."/>
            <person name="Harris E.H."/>
            <person name="Karpowicz S.J."/>
            <person name="Witman G.B."/>
            <person name="Terry A."/>
            <person name="Salamov A."/>
            <person name="Fritz-Laylin L.K."/>
            <person name="Marechal-Drouard L."/>
            <person name="Marshall W.F."/>
            <person name="Qu L.H."/>
            <person name="Nelson D.R."/>
            <person name="Sanderfoot A.A."/>
            <person name="Spalding M.H."/>
            <person name="Kapitonov V.V."/>
            <person name="Ren Q."/>
            <person name="Ferris P."/>
            <person name="Lindquist E."/>
            <person name="Shapiro H."/>
            <person name="Lucas S.M."/>
            <person name="Grimwood J."/>
            <person name="Schmutz J."/>
            <person name="Cardol P."/>
            <person name="Cerutti H."/>
            <person name="Chanfreau G."/>
            <person name="Chen C.L."/>
            <person name="Cognat V."/>
            <person name="Croft M.T."/>
            <person name="Dent R."/>
            <person name="Dutcher S."/>
            <person name="Fernandez E."/>
            <person name="Fukuzawa H."/>
            <person name="Gonzalez-Ballester D."/>
            <person name="Gonzalez-Halphen D."/>
            <person name="Hallmann A."/>
            <person name="Hanikenne M."/>
            <person name="Hippler M."/>
            <person name="Inwood W."/>
            <person name="Jabbari K."/>
            <person name="Kalanon M."/>
            <person name="Kuras R."/>
            <person name="Lefebvre P.A."/>
            <person name="Lemaire S.D."/>
            <person name="Lobanov A.V."/>
            <person name="Lohr M."/>
            <person name="Manuell A."/>
            <person name="Meier I."/>
            <person name="Mets L."/>
            <person name="Mittag M."/>
            <person name="Mittelmeier T."/>
            <person name="Moroney J.V."/>
            <person name="Moseley J."/>
            <person name="Napoli C."/>
            <person name="Nedelcu A.M."/>
            <person name="Niyogi K."/>
            <person name="Novoselov S.V."/>
            <person name="Paulsen I.T."/>
            <person name="Pazour G."/>
            <person name="Purton S."/>
            <person name="Ral J.P."/>
            <person name="Riano-Pachon D.M."/>
            <person name="Riekhof W."/>
            <person name="Rymarquis L."/>
            <person name="Schroda M."/>
            <person name="Stern D."/>
            <person name="Umen J."/>
            <person name="Willows R."/>
            <person name="Wilson N."/>
            <person name="Zimmer S.L."/>
            <person name="Allmer J."/>
            <person name="Balk J."/>
            <person name="Bisova K."/>
            <person name="Chen C.J."/>
            <person name="Elias M."/>
            <person name="Gendler K."/>
            <person name="Hauser C."/>
            <person name="Lamb M.R."/>
            <person name="Ledford H."/>
            <person name="Long J.C."/>
            <person name="Minagawa J."/>
            <person name="Page M.D."/>
            <person name="Pan J."/>
            <person name="Pootakham W."/>
            <person name="Roje S."/>
            <person name="Rose A."/>
            <person name="Stahlberg E."/>
            <person name="Terauchi A.M."/>
            <person name="Yang P."/>
            <person name="Ball S."/>
            <person name="Bowler C."/>
            <person name="Dieckmann C.L."/>
            <person name="Gladyshev V.N."/>
            <person name="Green P."/>
            <person name="Jorgensen R."/>
            <person name="Mayfield S."/>
            <person name="Mueller-Roeber B."/>
            <person name="Rajamani S."/>
            <person name="Sayre R.T."/>
            <person name="Brokstein P."/>
            <person name="Dubchak I."/>
            <person name="Goodstein D."/>
            <person name="Hornick L."/>
            <person name="Huang Y.W."/>
            <person name="Jhaveri J."/>
            <person name="Luo Y."/>
            <person name="Martinez D."/>
            <person name="Ngau W.C."/>
            <person name="Otillar B."/>
            <person name="Poliakov A."/>
            <person name="Porter A."/>
            <person name="Szajkowski L."/>
            <person name="Werner G."/>
            <person name="Zhou K."/>
            <person name="Grigoriev I.V."/>
            <person name="Rokhsar D.S."/>
            <person name="Grossman A.R."/>
        </authorList>
    </citation>
    <scope>NUCLEOTIDE SEQUENCE [LARGE SCALE GENOMIC DNA]</scope>
    <source>
        <strain evidence="4">CC-503</strain>
    </source>
</reference>
<dbReference type="InParanoid" id="A0A2K3E3Q2"/>
<dbReference type="RefSeq" id="XP_042927721.1">
    <property type="nucleotide sequence ID" value="XM_043060310.1"/>
</dbReference>
<gene>
    <name evidence="3" type="ORF">CHLRE_02g145950v5</name>
</gene>
<dbReference type="Gramene" id="PNW87424">
    <property type="protein sequence ID" value="PNW87424"/>
    <property type="gene ID" value="CHLRE_02g145950v5"/>
</dbReference>
<evidence type="ECO:0000256" key="1">
    <source>
        <dbReference type="SAM" id="MobiDB-lite"/>
    </source>
</evidence>
<dbReference type="PaxDb" id="3055-EDP02158"/>
<dbReference type="GeneID" id="5720515"/>
<dbReference type="OMA" id="AICGAIN"/>
<dbReference type="ExpressionAtlas" id="A0A2K3E3Q2">
    <property type="expression patterns" value="baseline"/>
</dbReference>
<organism evidence="3 4">
    <name type="scientific">Chlamydomonas reinhardtii</name>
    <name type="common">Chlamydomonas smithii</name>
    <dbReference type="NCBI Taxonomy" id="3055"/>
    <lineage>
        <taxon>Eukaryota</taxon>
        <taxon>Viridiplantae</taxon>
        <taxon>Chlorophyta</taxon>
        <taxon>core chlorophytes</taxon>
        <taxon>Chlorophyceae</taxon>
        <taxon>CS clade</taxon>
        <taxon>Chlamydomonadales</taxon>
        <taxon>Chlamydomonadaceae</taxon>
        <taxon>Chlamydomonas</taxon>
    </lineage>
</organism>
<proteinExistence type="predicted"/>
<dbReference type="Proteomes" id="UP000006906">
    <property type="component" value="Chromosome 2"/>
</dbReference>
<feature type="chain" id="PRO_5014365836" description="Apple domain-containing protein" evidence="2">
    <location>
        <begin position="22"/>
        <end position="401"/>
    </location>
</feature>
<dbReference type="OrthoDB" id="5985073at2759"/>
<dbReference type="KEGG" id="cre:CHLRE_02g145950v5"/>
<evidence type="ECO:0000313" key="3">
    <source>
        <dbReference type="EMBL" id="PNW87424.1"/>
    </source>
</evidence>